<gene>
    <name evidence="2" type="ORF">DPMN_047462</name>
</gene>
<proteinExistence type="predicted"/>
<comment type="caution">
    <text evidence="2">The sequence shown here is derived from an EMBL/GenBank/DDBJ whole genome shotgun (WGS) entry which is preliminary data.</text>
</comment>
<evidence type="ECO:0000313" key="3">
    <source>
        <dbReference type="Proteomes" id="UP000828390"/>
    </source>
</evidence>
<evidence type="ECO:0000313" key="2">
    <source>
        <dbReference type="EMBL" id="KAH3740751.1"/>
    </source>
</evidence>
<dbReference type="AlphaFoldDB" id="A0A9D4DAE3"/>
<dbReference type="Proteomes" id="UP000828390">
    <property type="component" value="Unassembled WGS sequence"/>
</dbReference>
<keyword evidence="3" id="KW-1185">Reference proteome</keyword>
<name>A0A9D4DAE3_DREPO</name>
<reference evidence="2" key="2">
    <citation type="submission" date="2020-11" db="EMBL/GenBank/DDBJ databases">
        <authorList>
            <person name="McCartney M.A."/>
            <person name="Auch B."/>
            <person name="Kono T."/>
            <person name="Mallez S."/>
            <person name="Becker A."/>
            <person name="Gohl D.M."/>
            <person name="Silverstein K.A.T."/>
            <person name="Koren S."/>
            <person name="Bechman K.B."/>
            <person name="Herman A."/>
            <person name="Abrahante J.E."/>
            <person name="Garbe J."/>
        </authorList>
    </citation>
    <scope>NUCLEOTIDE SEQUENCE</scope>
    <source>
        <strain evidence="2">Duluth1</strain>
        <tissue evidence="2">Whole animal</tissue>
    </source>
</reference>
<feature type="region of interest" description="Disordered" evidence="1">
    <location>
        <begin position="94"/>
        <end position="114"/>
    </location>
</feature>
<accession>A0A9D4DAE3</accession>
<feature type="compositionally biased region" description="Low complexity" evidence="1">
    <location>
        <begin position="63"/>
        <end position="73"/>
    </location>
</feature>
<protein>
    <submittedName>
        <fullName evidence="2">Uncharacterized protein</fullName>
    </submittedName>
</protein>
<dbReference type="EMBL" id="JAIWYP010000011">
    <property type="protein sequence ID" value="KAH3740751.1"/>
    <property type="molecule type" value="Genomic_DNA"/>
</dbReference>
<dbReference type="OrthoDB" id="6158416at2759"/>
<feature type="region of interest" description="Disordered" evidence="1">
    <location>
        <begin position="63"/>
        <end position="82"/>
    </location>
</feature>
<sequence>MNYSQSSHSLELIDTEQDIFDSQQDIFDSQQDIFDSQQDIFDSQQDIPQAQSVSVENFELISSDSSPYSTVSSIPTDPPSPVFRKRRRLARVDVTSSQASTIQPEDVTDSQTSDTVPSFPDWFNIMYDGDEAIYTYHHLDADVDKADMQILI</sequence>
<reference evidence="2" key="1">
    <citation type="journal article" date="2019" name="bioRxiv">
        <title>The Genome of the Zebra Mussel, Dreissena polymorpha: A Resource for Invasive Species Research.</title>
        <authorList>
            <person name="McCartney M.A."/>
            <person name="Auch B."/>
            <person name="Kono T."/>
            <person name="Mallez S."/>
            <person name="Zhang Y."/>
            <person name="Obille A."/>
            <person name="Becker A."/>
            <person name="Abrahante J.E."/>
            <person name="Garbe J."/>
            <person name="Badalamenti J.P."/>
            <person name="Herman A."/>
            <person name="Mangelson H."/>
            <person name="Liachko I."/>
            <person name="Sullivan S."/>
            <person name="Sone E.D."/>
            <person name="Koren S."/>
            <person name="Silverstein K.A.T."/>
            <person name="Beckman K.B."/>
            <person name="Gohl D.M."/>
        </authorList>
    </citation>
    <scope>NUCLEOTIDE SEQUENCE</scope>
    <source>
        <strain evidence="2">Duluth1</strain>
        <tissue evidence="2">Whole animal</tissue>
    </source>
</reference>
<evidence type="ECO:0000256" key="1">
    <source>
        <dbReference type="SAM" id="MobiDB-lite"/>
    </source>
</evidence>
<organism evidence="2 3">
    <name type="scientific">Dreissena polymorpha</name>
    <name type="common">Zebra mussel</name>
    <name type="synonym">Mytilus polymorpha</name>
    <dbReference type="NCBI Taxonomy" id="45954"/>
    <lineage>
        <taxon>Eukaryota</taxon>
        <taxon>Metazoa</taxon>
        <taxon>Spiralia</taxon>
        <taxon>Lophotrochozoa</taxon>
        <taxon>Mollusca</taxon>
        <taxon>Bivalvia</taxon>
        <taxon>Autobranchia</taxon>
        <taxon>Heteroconchia</taxon>
        <taxon>Euheterodonta</taxon>
        <taxon>Imparidentia</taxon>
        <taxon>Neoheterodontei</taxon>
        <taxon>Myida</taxon>
        <taxon>Dreissenoidea</taxon>
        <taxon>Dreissenidae</taxon>
        <taxon>Dreissena</taxon>
    </lineage>
</organism>